<gene>
    <name evidence="2" type="ORF">SI7747_06008090</name>
    <name evidence="3" type="ORF">SI8410_06008733</name>
</gene>
<keyword evidence="4" id="KW-1185">Reference proteome</keyword>
<name>A0A7I8IUP3_SPIIN</name>
<sequence>MQSGASPIWHTCRQGRCVRRCRCQGPSGKPHGGPMHPPPRRRPRCMPGAPTERCTCRARLPG</sequence>
<evidence type="ECO:0000313" key="2">
    <source>
        <dbReference type="EMBL" id="CAA2622024.1"/>
    </source>
</evidence>
<protein>
    <submittedName>
        <fullName evidence="2">Uncharacterized protein</fullName>
    </submittedName>
</protein>
<evidence type="ECO:0000313" key="3">
    <source>
        <dbReference type="EMBL" id="CAA7398068.1"/>
    </source>
</evidence>
<dbReference type="EMBL" id="LR746269">
    <property type="protein sequence ID" value="CAA7398068.1"/>
    <property type="molecule type" value="Genomic_DNA"/>
</dbReference>
<dbReference type="AlphaFoldDB" id="A0A7I8IUP3"/>
<feature type="region of interest" description="Disordered" evidence="1">
    <location>
        <begin position="25"/>
        <end position="46"/>
    </location>
</feature>
<evidence type="ECO:0000313" key="4">
    <source>
        <dbReference type="Proteomes" id="UP000663760"/>
    </source>
</evidence>
<dbReference type="Proteomes" id="UP000663760">
    <property type="component" value="Chromosome 6"/>
</dbReference>
<proteinExistence type="predicted"/>
<feature type="compositionally biased region" description="Low complexity" evidence="1">
    <location>
        <begin position="25"/>
        <end position="34"/>
    </location>
</feature>
<organism evidence="2">
    <name type="scientific">Spirodela intermedia</name>
    <name type="common">Intermediate duckweed</name>
    <dbReference type="NCBI Taxonomy" id="51605"/>
    <lineage>
        <taxon>Eukaryota</taxon>
        <taxon>Viridiplantae</taxon>
        <taxon>Streptophyta</taxon>
        <taxon>Embryophyta</taxon>
        <taxon>Tracheophyta</taxon>
        <taxon>Spermatophyta</taxon>
        <taxon>Magnoliopsida</taxon>
        <taxon>Liliopsida</taxon>
        <taxon>Araceae</taxon>
        <taxon>Lemnoideae</taxon>
        <taxon>Spirodela</taxon>
    </lineage>
</organism>
<dbReference type="EMBL" id="LR743593">
    <property type="protein sequence ID" value="CAA2622024.1"/>
    <property type="molecule type" value="Genomic_DNA"/>
</dbReference>
<accession>A0A7I8IUP3</accession>
<reference evidence="2" key="1">
    <citation type="submission" date="2019-12" db="EMBL/GenBank/DDBJ databases">
        <authorList>
            <person name="Scholz U."/>
            <person name="Mascher M."/>
            <person name="Fiebig A."/>
        </authorList>
    </citation>
    <scope>NUCLEOTIDE SEQUENCE</scope>
</reference>
<evidence type="ECO:0000256" key="1">
    <source>
        <dbReference type="SAM" id="MobiDB-lite"/>
    </source>
</evidence>